<dbReference type="EMBL" id="CP012752">
    <property type="protein sequence ID" value="ALG08541.1"/>
    <property type="molecule type" value="Genomic_DNA"/>
</dbReference>
<protein>
    <recommendedName>
        <fullName evidence="6">Fe/B12 periplasmic-binding domain-containing protein</fullName>
    </recommendedName>
</protein>
<dbReference type="PANTHER" id="PTHR30532">
    <property type="entry name" value="IRON III DICITRATE-BINDING PERIPLASMIC PROTEIN"/>
    <property type="match status" value="1"/>
</dbReference>
<dbReference type="PROSITE" id="PS50983">
    <property type="entry name" value="FE_B12_PBP"/>
    <property type="match status" value="1"/>
</dbReference>
<evidence type="ECO:0000256" key="5">
    <source>
        <dbReference type="SAM" id="SignalP"/>
    </source>
</evidence>
<organism evidence="7 8">
    <name type="scientific">Kibdelosporangium phytohabitans</name>
    <dbReference type="NCBI Taxonomy" id="860235"/>
    <lineage>
        <taxon>Bacteria</taxon>
        <taxon>Bacillati</taxon>
        <taxon>Actinomycetota</taxon>
        <taxon>Actinomycetes</taxon>
        <taxon>Pseudonocardiales</taxon>
        <taxon>Pseudonocardiaceae</taxon>
        <taxon>Kibdelosporangium</taxon>
    </lineage>
</organism>
<sequence>MGHEPFRLTRRTLLAAMGAAAAAACGPGGQSPAPGAGATKAVKHPYGESTVPVSPKRVITLDPGQALQVALEHSIPLAASATLDADPPVPPYLPAPAQPFEHLGFGQVDVEKLATFGPDLIIGNTASLQDKYPAVAGLTATVAYANTRDKVEWHEAALTVAEILGVREAQQRKLGEYRARASEFRTRNGQVLGAKKVVLLRFTTDELRIITDSVIFPSRVLTDAGVRRTPSSAPAKAGDTFTKVSPEQVGVLADADVILHMSGGGAFDGGKVTSTFTKYTGGELWKRLPAVQAGKVFEVPRTSWWDGGSSSAATSMLGDLDKILPTL</sequence>
<keyword evidence="3" id="KW-0813">Transport</keyword>
<keyword evidence="8" id="KW-1185">Reference proteome</keyword>
<evidence type="ECO:0000256" key="3">
    <source>
        <dbReference type="ARBA" id="ARBA00022448"/>
    </source>
</evidence>
<evidence type="ECO:0000313" key="8">
    <source>
        <dbReference type="Proteomes" id="UP000063699"/>
    </source>
</evidence>
<comment type="similarity">
    <text evidence="2">Belongs to the bacterial solute-binding protein 8 family.</text>
</comment>
<keyword evidence="4 5" id="KW-0732">Signal</keyword>
<dbReference type="PROSITE" id="PS51318">
    <property type="entry name" value="TAT"/>
    <property type="match status" value="1"/>
</dbReference>
<dbReference type="InterPro" id="IPR002491">
    <property type="entry name" value="ABC_transptr_periplasmic_BD"/>
</dbReference>
<dbReference type="STRING" id="860235.AOZ06_17910"/>
<evidence type="ECO:0000259" key="6">
    <source>
        <dbReference type="PROSITE" id="PS50983"/>
    </source>
</evidence>
<accession>A0A0N9I270</accession>
<feature type="chain" id="PRO_5039376944" description="Fe/B12 periplasmic-binding domain-containing protein" evidence="5">
    <location>
        <begin position="23"/>
        <end position="327"/>
    </location>
</feature>
<evidence type="ECO:0000256" key="4">
    <source>
        <dbReference type="ARBA" id="ARBA00022729"/>
    </source>
</evidence>
<dbReference type="InterPro" id="IPR051313">
    <property type="entry name" value="Bact_iron-sidero_bind"/>
</dbReference>
<dbReference type="InterPro" id="IPR006311">
    <property type="entry name" value="TAT_signal"/>
</dbReference>
<evidence type="ECO:0000256" key="1">
    <source>
        <dbReference type="ARBA" id="ARBA00004196"/>
    </source>
</evidence>
<reference evidence="7 8" key="1">
    <citation type="submission" date="2015-07" db="EMBL/GenBank/DDBJ databases">
        <title>Genome sequencing of Kibdelosporangium phytohabitans.</title>
        <authorList>
            <person name="Qin S."/>
            <person name="Xing K."/>
        </authorList>
    </citation>
    <scope>NUCLEOTIDE SEQUENCE [LARGE SCALE GENOMIC DNA]</scope>
    <source>
        <strain evidence="7 8">KLBMP1111</strain>
    </source>
</reference>
<feature type="signal peptide" evidence="5">
    <location>
        <begin position="1"/>
        <end position="22"/>
    </location>
</feature>
<proteinExistence type="inferred from homology"/>
<dbReference type="KEGG" id="kphy:AOZ06_17910"/>
<dbReference type="PANTHER" id="PTHR30532:SF25">
    <property type="entry name" value="IRON(III) DICITRATE-BINDING PERIPLASMIC PROTEIN"/>
    <property type="match status" value="1"/>
</dbReference>
<feature type="domain" description="Fe/B12 periplasmic-binding" evidence="6">
    <location>
        <begin position="57"/>
        <end position="327"/>
    </location>
</feature>
<dbReference type="SUPFAM" id="SSF53807">
    <property type="entry name" value="Helical backbone' metal receptor"/>
    <property type="match status" value="1"/>
</dbReference>
<dbReference type="RefSeq" id="WP_054290448.1">
    <property type="nucleotide sequence ID" value="NZ_CP012752.1"/>
</dbReference>
<dbReference type="AlphaFoldDB" id="A0A0N9I270"/>
<dbReference type="Gene3D" id="3.40.50.1980">
    <property type="entry name" value="Nitrogenase molybdenum iron protein domain"/>
    <property type="match status" value="2"/>
</dbReference>
<dbReference type="Proteomes" id="UP000063699">
    <property type="component" value="Chromosome"/>
</dbReference>
<dbReference type="GO" id="GO:1901678">
    <property type="term" value="P:iron coordination entity transport"/>
    <property type="evidence" value="ECO:0007669"/>
    <property type="project" value="UniProtKB-ARBA"/>
</dbReference>
<gene>
    <name evidence="7" type="ORF">AOZ06_17910</name>
</gene>
<comment type="subcellular location">
    <subcellularLocation>
        <location evidence="1">Cell envelope</location>
    </subcellularLocation>
</comment>
<name>A0A0N9I270_9PSEU</name>
<evidence type="ECO:0000313" key="7">
    <source>
        <dbReference type="EMBL" id="ALG08541.1"/>
    </source>
</evidence>
<dbReference type="Pfam" id="PF01497">
    <property type="entry name" value="Peripla_BP_2"/>
    <property type="match status" value="1"/>
</dbReference>
<evidence type="ECO:0000256" key="2">
    <source>
        <dbReference type="ARBA" id="ARBA00008814"/>
    </source>
</evidence>
<dbReference type="GO" id="GO:0030288">
    <property type="term" value="C:outer membrane-bounded periplasmic space"/>
    <property type="evidence" value="ECO:0007669"/>
    <property type="project" value="TreeGrafter"/>
</dbReference>
<dbReference type="PROSITE" id="PS51257">
    <property type="entry name" value="PROKAR_LIPOPROTEIN"/>
    <property type="match status" value="1"/>
</dbReference>